<accession>A0AA39U233</accession>
<dbReference type="AlphaFoldDB" id="A0AA39U233"/>
<reference evidence="5" key="1">
    <citation type="submission" date="2023-06" db="EMBL/GenBank/DDBJ databases">
        <title>Genome-scale phylogeny and comparative genomics of the fungal order Sordariales.</title>
        <authorList>
            <consortium name="Lawrence Berkeley National Laboratory"/>
            <person name="Hensen N."/>
            <person name="Bonometti L."/>
            <person name="Westerberg I."/>
            <person name="Brannstrom I.O."/>
            <person name="Guillou S."/>
            <person name="Cros-Aarteil S."/>
            <person name="Calhoun S."/>
            <person name="Haridas S."/>
            <person name="Kuo A."/>
            <person name="Mondo S."/>
            <person name="Pangilinan J."/>
            <person name="Riley R."/>
            <person name="Labutti K."/>
            <person name="Andreopoulos B."/>
            <person name="Lipzen A."/>
            <person name="Chen C."/>
            <person name="Yanf M."/>
            <person name="Daum C."/>
            <person name="Ng V."/>
            <person name="Clum A."/>
            <person name="Steindorff A."/>
            <person name="Ohm R."/>
            <person name="Martin F."/>
            <person name="Silar P."/>
            <person name="Natvig D."/>
            <person name="Lalanne C."/>
            <person name="Gautier V."/>
            <person name="Ament-Velasquez S.L."/>
            <person name="Kruys A."/>
            <person name="Hutchinson M.I."/>
            <person name="Powell A.J."/>
            <person name="Barry K."/>
            <person name="Miller A.N."/>
            <person name="Grigoriev I.V."/>
            <person name="Debuchy R."/>
            <person name="Gladieux P."/>
            <person name="Thoren M.H."/>
            <person name="Johannesson H."/>
        </authorList>
    </citation>
    <scope>NUCLEOTIDE SEQUENCE</scope>
    <source>
        <strain evidence="5">CBS 606.72</strain>
    </source>
</reference>
<dbReference type="InterPro" id="IPR058664">
    <property type="entry name" value="ARB_00930-like_C"/>
</dbReference>
<dbReference type="InterPro" id="IPR001466">
    <property type="entry name" value="Beta-lactam-related"/>
</dbReference>
<dbReference type="PANTHER" id="PTHR22935:SF95">
    <property type="entry name" value="BETA-LACTAMASE-LIKE 1-RELATED"/>
    <property type="match status" value="1"/>
</dbReference>
<dbReference type="SUPFAM" id="SSF56601">
    <property type="entry name" value="beta-lactamase/transpeptidase-like"/>
    <property type="match status" value="1"/>
</dbReference>
<evidence type="ECO:0000256" key="2">
    <source>
        <dbReference type="SAM" id="SignalP"/>
    </source>
</evidence>
<feature type="domain" description="Beta-lactamase-related" evidence="3">
    <location>
        <begin position="93"/>
        <end position="405"/>
    </location>
</feature>
<feature type="chain" id="PRO_5041334697" evidence="2">
    <location>
        <begin position="19"/>
        <end position="596"/>
    </location>
</feature>
<organism evidence="5 6">
    <name type="scientific">Immersiella caudata</name>
    <dbReference type="NCBI Taxonomy" id="314043"/>
    <lineage>
        <taxon>Eukaryota</taxon>
        <taxon>Fungi</taxon>
        <taxon>Dikarya</taxon>
        <taxon>Ascomycota</taxon>
        <taxon>Pezizomycotina</taxon>
        <taxon>Sordariomycetes</taxon>
        <taxon>Sordariomycetidae</taxon>
        <taxon>Sordariales</taxon>
        <taxon>Lasiosphaeriaceae</taxon>
        <taxon>Immersiella</taxon>
    </lineage>
</organism>
<evidence type="ECO:0000259" key="4">
    <source>
        <dbReference type="Pfam" id="PF26335"/>
    </source>
</evidence>
<sequence>MLLFHILALLPALQLVLACHPEGPPVPRPRNLKQAKTLQDALSGLSKIFDDALAGKINAGFDIHNISFSIGITSHDQPLSDPLIWEYHHLSPSNFNGTKSIDRHSQYLVGSISKAITDTVLLRSGINYEDPITKYLPSLANKESLTAWEDITLGALAGQVAGIVPNYGFSEFYYLKDYFEYLGYPLLTNSSYPECGVNAMDGGNCNKEQILRGMVISDPVAPPQTRPVYSNIAFTLMAYAAEVFTGKSYSQLIQELGVALNMPSTRPSPGNDSLAVVPSIPNNWGSDYGDGVAGGGLVSTVADLSSYMHAILNRSPELSTPTKIRKWLKPHTFTGATGFQGSPWEIFRPRPELLFPKTYNASSHSGGHTVTITGKDGVAYNYRSRISLLDTYGLGLTILTAGDQSALPILFNALISTLIPAIDTTALEQAASTYSGTYIQSPSSTSNTTANATITLDGPSMRLTELSLNGKDIIFGLDEIWKYSLSPLLAAEMKNTTGIYRIYPAEIYREATHNGRKVIKEDWRFEWGLEENMGVETDLPGRGISEGECKSWKLVDWLHYGGKSVDRIVFVKDGESGEVVGVEVPFLRTGVLERRV</sequence>
<dbReference type="InterPro" id="IPR012338">
    <property type="entry name" value="Beta-lactam/transpept-like"/>
</dbReference>
<feature type="signal peptide" evidence="2">
    <location>
        <begin position="1"/>
        <end position="18"/>
    </location>
</feature>
<dbReference type="InterPro" id="IPR051478">
    <property type="entry name" value="Beta-lactamase-like_AB/R"/>
</dbReference>
<comment type="similarity">
    <text evidence="1">Belongs to the beta-lactamase family.</text>
</comment>
<dbReference type="PANTHER" id="PTHR22935">
    <property type="entry name" value="PENICILLIN-BINDING PROTEIN"/>
    <property type="match status" value="1"/>
</dbReference>
<keyword evidence="2" id="KW-0732">Signal</keyword>
<name>A0AA39U233_9PEZI</name>
<keyword evidence="6" id="KW-1185">Reference proteome</keyword>
<evidence type="ECO:0000256" key="1">
    <source>
        <dbReference type="ARBA" id="ARBA00038473"/>
    </source>
</evidence>
<feature type="domain" description="Beta-lactamase-like ARB-00930-like C-terminal" evidence="4">
    <location>
        <begin position="427"/>
        <end position="592"/>
    </location>
</feature>
<dbReference type="Proteomes" id="UP001175000">
    <property type="component" value="Unassembled WGS sequence"/>
</dbReference>
<dbReference type="Pfam" id="PF26335">
    <property type="entry name" value="ARB_00930_C"/>
    <property type="match status" value="1"/>
</dbReference>
<dbReference type="Pfam" id="PF00144">
    <property type="entry name" value="Beta-lactamase"/>
    <property type="match status" value="1"/>
</dbReference>
<protein>
    <submittedName>
        <fullName evidence="5">Beta-lactamase/transpeptidase-like protein</fullName>
    </submittedName>
</protein>
<comment type="caution">
    <text evidence="5">The sequence shown here is derived from an EMBL/GenBank/DDBJ whole genome shotgun (WGS) entry which is preliminary data.</text>
</comment>
<dbReference type="Gene3D" id="3.40.710.10">
    <property type="entry name" value="DD-peptidase/beta-lactamase superfamily"/>
    <property type="match status" value="1"/>
</dbReference>
<evidence type="ECO:0000313" key="6">
    <source>
        <dbReference type="Proteomes" id="UP001175000"/>
    </source>
</evidence>
<evidence type="ECO:0000313" key="5">
    <source>
        <dbReference type="EMBL" id="KAK0610833.1"/>
    </source>
</evidence>
<proteinExistence type="inferred from homology"/>
<dbReference type="EMBL" id="JAULSU010000007">
    <property type="protein sequence ID" value="KAK0610833.1"/>
    <property type="molecule type" value="Genomic_DNA"/>
</dbReference>
<evidence type="ECO:0000259" key="3">
    <source>
        <dbReference type="Pfam" id="PF00144"/>
    </source>
</evidence>
<gene>
    <name evidence="5" type="ORF">B0T14DRAFT_487317</name>
</gene>